<dbReference type="SMR" id="A0A2G2ZS60"/>
<dbReference type="InterPro" id="IPR036574">
    <property type="entry name" value="Scorpion_toxin-like_sf"/>
</dbReference>
<dbReference type="SUPFAM" id="SSF57095">
    <property type="entry name" value="Scorpion toxin-like"/>
    <property type="match status" value="1"/>
</dbReference>
<evidence type="ECO:0000313" key="2">
    <source>
        <dbReference type="EMBL" id="PHT84781.1"/>
    </source>
</evidence>
<dbReference type="GO" id="GO:0006952">
    <property type="term" value="P:defense response"/>
    <property type="evidence" value="ECO:0000318"/>
    <property type="project" value="GO_Central"/>
</dbReference>
<reference evidence="2 3" key="2">
    <citation type="journal article" date="2017" name="Genome Biol.">
        <title>New reference genome sequences of hot pepper reveal the massive evolution of plant disease-resistance genes by retroduplication.</title>
        <authorList>
            <person name="Kim S."/>
            <person name="Park J."/>
            <person name="Yeom S.I."/>
            <person name="Kim Y.M."/>
            <person name="Seo E."/>
            <person name="Kim K.T."/>
            <person name="Kim M.S."/>
            <person name="Lee J.M."/>
            <person name="Cheong K."/>
            <person name="Shin H.S."/>
            <person name="Kim S.B."/>
            <person name="Han K."/>
            <person name="Lee J."/>
            <person name="Park M."/>
            <person name="Lee H.A."/>
            <person name="Lee H.Y."/>
            <person name="Lee Y."/>
            <person name="Oh S."/>
            <person name="Lee J.H."/>
            <person name="Choi E."/>
            <person name="Choi E."/>
            <person name="Lee S.E."/>
            <person name="Jeon J."/>
            <person name="Kim H."/>
            <person name="Choi G."/>
            <person name="Song H."/>
            <person name="Lee J."/>
            <person name="Lee S.C."/>
            <person name="Kwon J.K."/>
            <person name="Lee H.Y."/>
            <person name="Koo N."/>
            <person name="Hong Y."/>
            <person name="Kim R.W."/>
            <person name="Kang W.H."/>
            <person name="Huh J.H."/>
            <person name="Kang B.C."/>
            <person name="Yang T.J."/>
            <person name="Lee Y.H."/>
            <person name="Bennetzen J.L."/>
            <person name="Choi D."/>
        </authorList>
    </citation>
    <scope>NUCLEOTIDE SEQUENCE [LARGE SCALE GENOMIC DNA]</scope>
    <source>
        <strain evidence="3">cv. CM334</strain>
    </source>
</reference>
<dbReference type="Gene3D" id="3.30.30.10">
    <property type="entry name" value="Knottin, scorpion toxin-like"/>
    <property type="match status" value="1"/>
</dbReference>
<dbReference type="InterPro" id="IPR008176">
    <property type="entry name" value="Defensin_plant"/>
</dbReference>
<feature type="domain" description="Knottins-like" evidence="1">
    <location>
        <begin position="8"/>
        <end position="54"/>
    </location>
</feature>
<comment type="caution">
    <text evidence="2">The sequence shown here is derived from an EMBL/GenBank/DDBJ whole genome shotgun (WGS) entry which is preliminary data.</text>
</comment>
<dbReference type="PROSITE" id="PS00940">
    <property type="entry name" value="GAMMA_THIONIN"/>
    <property type="match status" value="1"/>
</dbReference>
<evidence type="ECO:0000313" key="3">
    <source>
        <dbReference type="Proteomes" id="UP000222542"/>
    </source>
</evidence>
<dbReference type="EMBL" id="AYRZ02000004">
    <property type="protein sequence ID" value="PHT84781.1"/>
    <property type="molecule type" value="Genomic_DNA"/>
</dbReference>
<dbReference type="Proteomes" id="UP000222542">
    <property type="component" value="Unassembled WGS sequence"/>
</dbReference>
<dbReference type="AlphaFoldDB" id="A0A2G2ZS60"/>
<dbReference type="STRING" id="4072.A0A2G2ZS60"/>
<organism evidence="2 3">
    <name type="scientific">Capsicum annuum</name>
    <name type="common">Capsicum pepper</name>
    <dbReference type="NCBI Taxonomy" id="4072"/>
    <lineage>
        <taxon>Eukaryota</taxon>
        <taxon>Viridiplantae</taxon>
        <taxon>Streptophyta</taxon>
        <taxon>Embryophyta</taxon>
        <taxon>Tracheophyta</taxon>
        <taxon>Spermatophyta</taxon>
        <taxon>Magnoliopsida</taxon>
        <taxon>eudicotyledons</taxon>
        <taxon>Gunneridae</taxon>
        <taxon>Pentapetalae</taxon>
        <taxon>asterids</taxon>
        <taxon>lamiids</taxon>
        <taxon>Solanales</taxon>
        <taxon>Solanaceae</taxon>
        <taxon>Solanoideae</taxon>
        <taxon>Capsiceae</taxon>
        <taxon>Capsicum</taxon>
    </lineage>
</organism>
<name>A0A2G2ZS60_CAPAN</name>
<protein>
    <submittedName>
        <fullName evidence="2">Defensin-like protein</fullName>
    </submittedName>
</protein>
<dbReference type="Gramene" id="PHT84781">
    <property type="protein sequence ID" value="PHT84781"/>
    <property type="gene ID" value="T459_13224"/>
</dbReference>
<evidence type="ECO:0000259" key="1">
    <source>
        <dbReference type="SMART" id="SM00505"/>
    </source>
</evidence>
<reference evidence="2 3" key="1">
    <citation type="journal article" date="2014" name="Nat. Genet.">
        <title>Genome sequence of the hot pepper provides insights into the evolution of pungency in Capsicum species.</title>
        <authorList>
            <person name="Kim S."/>
            <person name="Park M."/>
            <person name="Yeom S.I."/>
            <person name="Kim Y.M."/>
            <person name="Lee J.M."/>
            <person name="Lee H.A."/>
            <person name="Seo E."/>
            <person name="Choi J."/>
            <person name="Cheong K."/>
            <person name="Kim K.T."/>
            <person name="Jung K."/>
            <person name="Lee G.W."/>
            <person name="Oh S.K."/>
            <person name="Bae C."/>
            <person name="Kim S.B."/>
            <person name="Lee H.Y."/>
            <person name="Kim S.Y."/>
            <person name="Kim M.S."/>
            <person name="Kang B.C."/>
            <person name="Jo Y.D."/>
            <person name="Yang H.B."/>
            <person name="Jeong H.J."/>
            <person name="Kang W.H."/>
            <person name="Kwon J.K."/>
            <person name="Shin C."/>
            <person name="Lim J.Y."/>
            <person name="Park J.H."/>
            <person name="Huh J.H."/>
            <person name="Kim J.S."/>
            <person name="Kim B.D."/>
            <person name="Cohen O."/>
            <person name="Paran I."/>
            <person name="Suh M.C."/>
            <person name="Lee S.B."/>
            <person name="Kim Y.K."/>
            <person name="Shin Y."/>
            <person name="Noh S.J."/>
            <person name="Park J."/>
            <person name="Seo Y.S."/>
            <person name="Kwon S.Y."/>
            <person name="Kim H.A."/>
            <person name="Park J.M."/>
            <person name="Kim H.J."/>
            <person name="Choi S.B."/>
            <person name="Bosland P.W."/>
            <person name="Reeves G."/>
            <person name="Jo S.H."/>
            <person name="Lee B.W."/>
            <person name="Cho H.T."/>
            <person name="Choi H.S."/>
            <person name="Lee M.S."/>
            <person name="Yu Y."/>
            <person name="Do Choi Y."/>
            <person name="Park B.S."/>
            <person name="van Deynze A."/>
            <person name="Ashrafi H."/>
            <person name="Hill T."/>
            <person name="Kim W.T."/>
            <person name="Pai H.S."/>
            <person name="Ahn H.K."/>
            <person name="Yeam I."/>
            <person name="Giovannoni J.J."/>
            <person name="Rose J.K."/>
            <person name="Sorensen I."/>
            <person name="Lee S.J."/>
            <person name="Kim R.W."/>
            <person name="Choi I.Y."/>
            <person name="Choi B.S."/>
            <person name="Lim J.S."/>
            <person name="Lee Y.H."/>
            <person name="Choi D."/>
        </authorList>
    </citation>
    <scope>NUCLEOTIDE SEQUENCE [LARGE SCALE GENOMIC DNA]</scope>
    <source>
        <strain evidence="3">cv. CM334</strain>
    </source>
</reference>
<gene>
    <name evidence="2" type="ORF">T459_13224</name>
</gene>
<dbReference type="SMART" id="SM00505">
    <property type="entry name" value="Knot1"/>
    <property type="match status" value="1"/>
</dbReference>
<dbReference type="PRINTS" id="PR00288">
    <property type="entry name" value="PUROTHIONIN"/>
</dbReference>
<dbReference type="Pfam" id="PF00304">
    <property type="entry name" value="Gamma-thionin"/>
    <property type="match status" value="1"/>
</dbReference>
<keyword evidence="3" id="KW-1185">Reference proteome</keyword>
<accession>A0A2G2ZS60</accession>
<dbReference type="InterPro" id="IPR003614">
    <property type="entry name" value="Knottins"/>
</dbReference>
<proteinExistence type="predicted"/>
<sequence>MKPAESRPCESASQRFNGFCVSSSNCAAVCNTEKFTDGKCKGFPRRSCVYIRNC</sequence>